<proteinExistence type="predicted"/>
<sequence>MNPDLTNIKNIIFDLGNVLLNLDFDASIEAFRKIGLNDEVINRKHAYSDPIFYALEVGKVTTEEFSNQVRRVIKNPLATNKQIEDAWYAMIKEIPANRVKVVQELNKSFNVYLFSNTNEIHIRRLHKEFKDQHGIDFPSLFTKDFYSHEIQDRKPDLESFKKVIELSGVNPGETLFVDDLEPNILSAQKAGLQTLWLKKGMEMAEIFGETVTSES</sequence>
<dbReference type="PRINTS" id="PR00413">
    <property type="entry name" value="HADHALOGNASE"/>
</dbReference>
<dbReference type="SFLD" id="SFLDG01129">
    <property type="entry name" value="C1.5:_HAD__Beta-PGM__Phosphata"/>
    <property type="match status" value="1"/>
</dbReference>
<dbReference type="InterPro" id="IPR006439">
    <property type="entry name" value="HAD-SF_hydro_IA"/>
</dbReference>
<dbReference type="NCBIfam" id="TIGR01509">
    <property type="entry name" value="HAD-SF-IA-v3"/>
    <property type="match status" value="1"/>
</dbReference>
<dbReference type="Proteomes" id="UP000428260">
    <property type="component" value="Chromosome"/>
</dbReference>
<dbReference type="InterPro" id="IPR036412">
    <property type="entry name" value="HAD-like_sf"/>
</dbReference>
<accession>A0A6I6JWH8</accession>
<reference evidence="1 2" key="1">
    <citation type="submission" date="2019-11" db="EMBL/GenBank/DDBJ databases">
        <authorList>
            <person name="Zheng R.K."/>
            <person name="Sun C.M."/>
        </authorList>
    </citation>
    <scope>NUCLEOTIDE SEQUENCE [LARGE SCALE GENOMIC DNA]</scope>
    <source>
        <strain evidence="1 2">WC007</strain>
    </source>
</reference>
<dbReference type="SUPFAM" id="SSF56784">
    <property type="entry name" value="HAD-like"/>
    <property type="match status" value="1"/>
</dbReference>
<evidence type="ECO:0000313" key="1">
    <source>
        <dbReference type="EMBL" id="QGY44492.1"/>
    </source>
</evidence>
<dbReference type="InterPro" id="IPR023214">
    <property type="entry name" value="HAD_sf"/>
</dbReference>
<dbReference type="SFLD" id="SFLDS00003">
    <property type="entry name" value="Haloacid_Dehalogenase"/>
    <property type="match status" value="1"/>
</dbReference>
<dbReference type="GO" id="GO:0016787">
    <property type="term" value="F:hydrolase activity"/>
    <property type="evidence" value="ECO:0007669"/>
    <property type="project" value="UniProtKB-KW"/>
</dbReference>
<dbReference type="Gene3D" id="1.10.150.240">
    <property type="entry name" value="Putative phosphatase, domain 2"/>
    <property type="match status" value="1"/>
</dbReference>
<dbReference type="EMBL" id="CP046401">
    <property type="protein sequence ID" value="QGY44492.1"/>
    <property type="molecule type" value="Genomic_DNA"/>
</dbReference>
<evidence type="ECO:0000313" key="2">
    <source>
        <dbReference type="Proteomes" id="UP000428260"/>
    </source>
</evidence>
<keyword evidence="2" id="KW-1185">Reference proteome</keyword>
<dbReference type="KEGG" id="mcos:GM418_12725"/>
<keyword evidence="1" id="KW-0378">Hydrolase</keyword>
<dbReference type="Gene3D" id="3.40.50.1000">
    <property type="entry name" value="HAD superfamily/HAD-like"/>
    <property type="match status" value="1"/>
</dbReference>
<dbReference type="PANTHER" id="PTHR43611:SF3">
    <property type="entry name" value="FLAVIN MONONUCLEOTIDE HYDROLASE 1, CHLOROPLATIC"/>
    <property type="match status" value="1"/>
</dbReference>
<dbReference type="InterPro" id="IPR023198">
    <property type="entry name" value="PGP-like_dom2"/>
</dbReference>
<dbReference type="AlphaFoldDB" id="A0A6I6JWH8"/>
<name>A0A6I6JWH8_9BACT</name>
<protein>
    <submittedName>
        <fullName evidence="1">HAD-IA family hydrolase</fullName>
    </submittedName>
</protein>
<dbReference type="CDD" id="cd02603">
    <property type="entry name" value="HAD_sEH-N_like"/>
    <property type="match status" value="1"/>
</dbReference>
<dbReference type="Pfam" id="PF00702">
    <property type="entry name" value="Hydrolase"/>
    <property type="match status" value="1"/>
</dbReference>
<dbReference type="RefSeq" id="WP_158866785.1">
    <property type="nucleotide sequence ID" value="NZ_CP046401.1"/>
</dbReference>
<dbReference type="PANTHER" id="PTHR43611">
    <property type="entry name" value="ALPHA-D-GLUCOSE 1-PHOSPHATE PHOSPHATASE"/>
    <property type="match status" value="1"/>
</dbReference>
<organism evidence="1 2">
    <name type="scientific">Maribellus comscasis</name>
    <dbReference type="NCBI Taxonomy" id="2681766"/>
    <lineage>
        <taxon>Bacteria</taxon>
        <taxon>Pseudomonadati</taxon>
        <taxon>Bacteroidota</taxon>
        <taxon>Bacteroidia</taxon>
        <taxon>Marinilabiliales</taxon>
        <taxon>Prolixibacteraceae</taxon>
        <taxon>Maribellus</taxon>
    </lineage>
</organism>
<gene>
    <name evidence="1" type="ORF">GM418_12725</name>
</gene>